<organism evidence="1 2">
    <name type="scientific">Candidatus Thiodiazotropha taylori</name>
    <dbReference type="NCBI Taxonomy" id="2792791"/>
    <lineage>
        <taxon>Bacteria</taxon>
        <taxon>Pseudomonadati</taxon>
        <taxon>Pseudomonadota</taxon>
        <taxon>Gammaproteobacteria</taxon>
        <taxon>Chromatiales</taxon>
        <taxon>Sedimenticolaceae</taxon>
        <taxon>Candidatus Thiodiazotropha</taxon>
    </lineage>
</organism>
<dbReference type="Proteomes" id="UP000886674">
    <property type="component" value="Unassembled WGS sequence"/>
</dbReference>
<proteinExistence type="predicted"/>
<accession>A0A9E4NM65</accession>
<sequence>MNIIDPLLKKTYGERLVEYCENNEIFIPNGFHSRKCHKFAIINQSSNPKKLCALTTYMPENVTEIIQKLELEKGKQDWLVLDMKRCCTVEIDGNKARKIMDIEIEKYKPSPI</sequence>
<dbReference type="AlphaFoldDB" id="A0A9E4NM65"/>
<name>A0A9E4NM65_9GAMM</name>
<evidence type="ECO:0000313" key="2">
    <source>
        <dbReference type="Proteomes" id="UP000886674"/>
    </source>
</evidence>
<evidence type="ECO:0000313" key="1">
    <source>
        <dbReference type="EMBL" id="MCG7979776.1"/>
    </source>
</evidence>
<comment type="caution">
    <text evidence="1">The sequence shown here is derived from an EMBL/GenBank/DDBJ whole genome shotgun (WGS) entry which is preliminary data.</text>
</comment>
<dbReference type="EMBL" id="JAEPCR010000084">
    <property type="protein sequence ID" value="MCG7979776.1"/>
    <property type="molecule type" value="Genomic_DNA"/>
</dbReference>
<reference evidence="1" key="1">
    <citation type="journal article" date="2021" name="Proc. Natl. Acad. Sci. U.S.A.">
        <title>Global biogeography of chemosynthetic symbionts reveals both localized and globally distributed symbiont groups. .</title>
        <authorList>
            <person name="Osvatic J.T."/>
            <person name="Wilkins L.G.E."/>
            <person name="Leibrecht L."/>
            <person name="Leray M."/>
            <person name="Zauner S."/>
            <person name="Polzin J."/>
            <person name="Camacho Y."/>
            <person name="Gros O."/>
            <person name="van Gils J.A."/>
            <person name="Eisen J.A."/>
            <person name="Petersen J.M."/>
            <person name="Yuen B."/>
        </authorList>
    </citation>
    <scope>NUCLEOTIDE SEQUENCE</scope>
    <source>
        <strain evidence="1">MAGclacostrist055</strain>
    </source>
</reference>
<gene>
    <name evidence="1" type="ORF">JAY77_16725</name>
</gene>
<protein>
    <submittedName>
        <fullName evidence="1">Uncharacterized protein</fullName>
    </submittedName>
</protein>